<organism evidence="8 9">
    <name type="scientific">Alteromonas sediminis</name>
    <dbReference type="NCBI Taxonomy" id="2259342"/>
    <lineage>
        <taxon>Bacteria</taxon>
        <taxon>Pseudomonadati</taxon>
        <taxon>Pseudomonadota</taxon>
        <taxon>Gammaproteobacteria</taxon>
        <taxon>Alteromonadales</taxon>
        <taxon>Alteromonadaceae</taxon>
        <taxon>Alteromonas/Salinimonas group</taxon>
        <taxon>Alteromonas</taxon>
    </lineage>
</organism>
<evidence type="ECO:0000256" key="3">
    <source>
        <dbReference type="ARBA" id="ARBA00022679"/>
    </source>
</evidence>
<dbReference type="GO" id="GO:0042597">
    <property type="term" value="C:periplasmic space"/>
    <property type="evidence" value="ECO:0007669"/>
    <property type="project" value="UniProtKB-SubCell"/>
</dbReference>
<keyword evidence="4" id="KW-0732">Signal</keyword>
<dbReference type="Proteomes" id="UP000275281">
    <property type="component" value="Unassembled WGS sequence"/>
</dbReference>
<comment type="caution">
    <text evidence="8">The sequence shown here is derived from an EMBL/GenBank/DDBJ whole genome shotgun (WGS) entry which is preliminary data.</text>
</comment>
<feature type="domain" description="AlgX/AlgJ SGNH hydrolase-like" evidence="7">
    <location>
        <begin position="78"/>
        <end position="335"/>
    </location>
</feature>
<proteinExistence type="predicted"/>
<dbReference type="InterPro" id="IPR031811">
    <property type="entry name" value="ALGX/ALGJ_SGNH-like"/>
</dbReference>
<dbReference type="Pfam" id="PF16822">
    <property type="entry name" value="ALGX"/>
    <property type="match status" value="1"/>
</dbReference>
<evidence type="ECO:0000313" key="8">
    <source>
        <dbReference type="EMBL" id="RPJ67146.1"/>
    </source>
</evidence>
<dbReference type="UniPathway" id="UPA00286"/>
<reference evidence="8 9" key="1">
    <citation type="submission" date="2018-11" db="EMBL/GenBank/DDBJ databases">
        <authorList>
            <person name="Ye M.-Q."/>
            <person name="Du Z.-J."/>
        </authorList>
    </citation>
    <scope>NUCLEOTIDE SEQUENCE [LARGE SCALE GENOMIC DNA]</scope>
    <source>
        <strain evidence="8 9">U0105</strain>
    </source>
</reference>
<comment type="subcellular location">
    <subcellularLocation>
        <location evidence="1">Periplasm</location>
    </subcellularLocation>
</comment>
<evidence type="ECO:0000256" key="2">
    <source>
        <dbReference type="ARBA" id="ARBA00005182"/>
    </source>
</evidence>
<protein>
    <recommendedName>
        <fullName evidence="7">AlgX/AlgJ SGNH hydrolase-like domain-containing protein</fullName>
    </recommendedName>
</protein>
<accession>A0A3N5Y340</accession>
<evidence type="ECO:0000313" key="9">
    <source>
        <dbReference type="Proteomes" id="UP000275281"/>
    </source>
</evidence>
<dbReference type="RefSeq" id="WP_124027050.1">
    <property type="nucleotide sequence ID" value="NZ_JBHRSN010000015.1"/>
</dbReference>
<evidence type="ECO:0000259" key="7">
    <source>
        <dbReference type="Pfam" id="PF16822"/>
    </source>
</evidence>
<dbReference type="EMBL" id="RPOK01000002">
    <property type="protein sequence ID" value="RPJ67146.1"/>
    <property type="molecule type" value="Genomic_DNA"/>
</dbReference>
<dbReference type="GO" id="GO:0042121">
    <property type="term" value="P:alginic acid biosynthetic process"/>
    <property type="evidence" value="ECO:0007669"/>
    <property type="project" value="UniProtKB-UniPathway"/>
</dbReference>
<dbReference type="GO" id="GO:0016740">
    <property type="term" value="F:transferase activity"/>
    <property type="evidence" value="ECO:0007669"/>
    <property type="project" value="UniProtKB-KW"/>
</dbReference>
<gene>
    <name evidence="8" type="ORF">DRW07_06290</name>
</gene>
<keyword evidence="9" id="KW-1185">Reference proteome</keyword>
<name>A0A3N5Y340_9ALTE</name>
<evidence type="ECO:0000256" key="5">
    <source>
        <dbReference type="ARBA" id="ARBA00022764"/>
    </source>
</evidence>
<dbReference type="AlphaFoldDB" id="A0A3N5Y340"/>
<keyword evidence="6" id="KW-0016">Alginate biosynthesis</keyword>
<evidence type="ECO:0000256" key="1">
    <source>
        <dbReference type="ARBA" id="ARBA00004418"/>
    </source>
</evidence>
<keyword evidence="3" id="KW-0808">Transferase</keyword>
<evidence type="ECO:0000256" key="6">
    <source>
        <dbReference type="ARBA" id="ARBA00022841"/>
    </source>
</evidence>
<evidence type="ECO:0000256" key="4">
    <source>
        <dbReference type="ARBA" id="ARBA00022729"/>
    </source>
</evidence>
<comment type="pathway">
    <text evidence="2">Glycan biosynthesis; alginate biosynthesis.</text>
</comment>
<keyword evidence="5" id="KW-0574">Periplasm</keyword>
<sequence length="357" mass="40649">MIKTINAALFSFILVGFCMATLVNWPQMPDVSAQDIIKGKAALLVEKQLEDELLLRQSLINAWTQLKFSIFQEGKSGVVIGDSGWLFSTEEYEWSAQANKYFDENLRLIRSLVHLLNDNQVNVYLVMIPTKIEVYQDYSPFDSALINYAVRQNMANQLEKLRISHLDSYPVLAASAKTEQMFMRTDTHWTPMGASKVAMAMSETFKSLRRDTQFERTLMQPEPFLGDLVTFIPAGDEWLNKNLEPESLSKPVTSLVEAESDDLFSESLAPELALIGTSYSADQRWDFAGALQHALGAEVVNFAEEGEGPFVPMQRFIEQQVLQDLGIRHVIWEVPVRYMVQKPTTTQHSIQELRRKE</sequence>
<dbReference type="OrthoDB" id="9760774at2"/>